<protein>
    <submittedName>
        <fullName evidence="16">DUF1211 domain-containing protein</fullName>
    </submittedName>
</protein>
<reference evidence="16 19" key="3">
    <citation type="journal article" date="2018" name="Emerg. Microbes Infect.">
        <title>Phenotypic and molecular analysis of nontypeable Group B streptococci: identification of cps2a and hybrid cps2a/cps5 Group B streptococcal capsule gene clusters.</title>
        <authorList>
            <person name="Alhhazmi A."/>
            <person name="Tyrrell G.J."/>
        </authorList>
    </citation>
    <scope>NUCLEOTIDE SEQUENCE [LARGE SCALE GENOMIC DNA]</scope>
    <source>
        <strain evidence="16 19">PLGBS17</strain>
    </source>
</reference>
<evidence type="ECO:0000256" key="9">
    <source>
        <dbReference type="ARBA" id="ARBA00023065"/>
    </source>
</evidence>
<evidence type="ECO:0000313" key="15">
    <source>
        <dbReference type="EMBL" id="OCM70571.1"/>
    </source>
</evidence>
<evidence type="ECO:0000256" key="2">
    <source>
        <dbReference type="ARBA" id="ARBA00006920"/>
    </source>
</evidence>
<reference evidence="14 17" key="1">
    <citation type="journal article" date="2015" name="PLoS ONE">
        <title>Genomic analysis reveals the molecular basis for capsule loss in the group B streptococcus population.</title>
        <authorList>
            <consortium name="DEVANI Consortium"/>
            <person name="Rosini R."/>
            <person name="Campisi E."/>
            <person name="De Chiara M."/>
            <person name="Tettelin H."/>
            <person name="Rinaudo D."/>
            <person name="Toniolo C."/>
            <person name="Metruccio M."/>
            <person name="Guidotti S."/>
            <person name="Sorensen U.B."/>
            <person name="Kilian M."/>
            <person name="Ramirez M."/>
            <person name="Janulczyk R."/>
            <person name="Donati C."/>
            <person name="Grandi G."/>
            <person name="Margarit I."/>
        </authorList>
    </citation>
    <scope>NUCLEOTIDE SEQUENCE [LARGE SCALE GENOMIC DNA]</scope>
    <source>
        <strain evidence="14 17">ES-PW-063</strain>
    </source>
</reference>
<evidence type="ECO:0000313" key="18">
    <source>
        <dbReference type="Proteomes" id="UP000093122"/>
    </source>
</evidence>
<keyword evidence="5 13" id="KW-0812">Transmembrane</keyword>
<evidence type="ECO:0000256" key="1">
    <source>
        <dbReference type="ARBA" id="ARBA00004141"/>
    </source>
</evidence>
<dbReference type="EMBL" id="QHGZ01000170">
    <property type="protein sequence ID" value="RDY80399.1"/>
    <property type="molecule type" value="Genomic_DNA"/>
</dbReference>
<feature type="transmembrane region" description="Helical" evidence="13">
    <location>
        <begin position="103"/>
        <end position="122"/>
    </location>
</feature>
<feature type="transmembrane region" description="Helical" evidence="13">
    <location>
        <begin position="79"/>
        <end position="97"/>
    </location>
</feature>
<comment type="similarity">
    <text evidence="2">Belongs to the TMEM175 family.</text>
</comment>
<comment type="caution">
    <text evidence="15">The sequence shown here is derived from an EMBL/GenBank/DDBJ whole genome shotgun (WGS) entry which is preliminary data.</text>
</comment>
<evidence type="ECO:0000256" key="13">
    <source>
        <dbReference type="SAM" id="Phobius"/>
    </source>
</evidence>
<dbReference type="KEGG" id="sage:EN72_01900"/>
<comment type="subcellular location">
    <subcellularLocation>
        <location evidence="1">Membrane</location>
        <topology evidence="1">Multi-pass membrane protein</topology>
    </subcellularLocation>
</comment>
<dbReference type="AlphaFoldDB" id="A0A075MW19"/>
<evidence type="ECO:0000256" key="12">
    <source>
        <dbReference type="ARBA" id="ARBA00034430"/>
    </source>
</evidence>
<keyword evidence="10 13" id="KW-0472">Membrane</keyword>
<dbReference type="OMA" id="WIMAETS"/>
<sequence length="234" mass="26674">MQKFKERFDTLSDAILAIAMTILVLEIKTPATMGDIGDFTRNIGLFIVSFVVVFNFWYERAQNSLDAQKTNDEIIALDIIEHLGICLIPLFTKFMISFENHNFAVMAYGLLTLLVGLTSDIIRIRLASYDLVTIPSELKERVIKVMTTFAIRSVVVRFIIIILAYFLPEVGIFAYLVIPLFMFWRRSRAGKYYAKKGIEAPSYIKLFIQIGERAPEDFTNSSSGIGGVKRLYKK</sequence>
<evidence type="ECO:0000256" key="4">
    <source>
        <dbReference type="ARBA" id="ARBA00022538"/>
    </source>
</evidence>
<reference evidence="15 18" key="2">
    <citation type="journal article" date="2016" name="Sci. Rep.">
        <title>Serotype IV Streptococcus agalactiae ST-452 has arisen from large genomic recombination events between CC23 and the hypervirulent CC17 lineages.</title>
        <authorList>
            <person name="Campisi E."/>
            <person name="Rinaudo C.D."/>
            <person name="Donati C."/>
            <person name="Barucco M."/>
            <person name="Torricelli G."/>
            <person name="Edwards M.S."/>
            <person name="Baker C.J."/>
            <person name="Margarit I."/>
            <person name="Rosini R."/>
        </authorList>
    </citation>
    <scope>NUCLEOTIDE SEQUENCE [LARGE SCALE GENOMIC DNA]</scope>
    <source>
        <strain evidence="15 18">CZ-PW-140</strain>
    </source>
</reference>
<keyword evidence="9" id="KW-0406">Ion transport</keyword>
<keyword evidence="11" id="KW-0407">Ion channel</keyword>
<gene>
    <name evidence="15" type="ORF">AX245_06560</name>
    <name evidence="16" type="ORF">C4618_07965</name>
    <name evidence="14" type="ORF">WA45_00305</name>
</gene>
<feature type="transmembrane region" description="Helical" evidence="13">
    <location>
        <begin position="39"/>
        <end position="58"/>
    </location>
</feature>
<evidence type="ECO:0000256" key="7">
    <source>
        <dbReference type="ARBA" id="ARBA00022958"/>
    </source>
</evidence>
<evidence type="ECO:0000256" key="11">
    <source>
        <dbReference type="ARBA" id="ARBA00023303"/>
    </source>
</evidence>
<accession>A0A075MW19</accession>
<evidence type="ECO:0000313" key="14">
    <source>
        <dbReference type="EMBL" id="KLJ31839.1"/>
    </source>
</evidence>
<dbReference type="GO" id="GO:0015252">
    <property type="term" value="F:proton channel activity"/>
    <property type="evidence" value="ECO:0007669"/>
    <property type="project" value="InterPro"/>
</dbReference>
<comment type="catalytic activity">
    <reaction evidence="12">
        <text>K(+)(in) = K(+)(out)</text>
        <dbReference type="Rhea" id="RHEA:29463"/>
        <dbReference type="ChEBI" id="CHEBI:29103"/>
    </reaction>
</comment>
<evidence type="ECO:0000256" key="8">
    <source>
        <dbReference type="ARBA" id="ARBA00022989"/>
    </source>
</evidence>
<dbReference type="Proteomes" id="UP000256718">
    <property type="component" value="Unassembled WGS sequence"/>
</dbReference>
<proteinExistence type="inferred from homology"/>
<name>A0A075MW19_STRAG</name>
<evidence type="ECO:0000256" key="3">
    <source>
        <dbReference type="ARBA" id="ARBA00022448"/>
    </source>
</evidence>
<evidence type="ECO:0000313" key="17">
    <source>
        <dbReference type="Proteomes" id="UP000035174"/>
    </source>
</evidence>
<dbReference type="RefSeq" id="WP_001168922.1">
    <property type="nucleotide sequence ID" value="NZ_AP018935.1"/>
</dbReference>
<dbReference type="EMBL" id="LCVB01000003">
    <property type="protein sequence ID" value="KLJ31839.1"/>
    <property type="molecule type" value="Genomic_DNA"/>
</dbReference>
<keyword evidence="7" id="KW-0630">Potassium</keyword>
<dbReference type="Proteomes" id="UP000093122">
    <property type="component" value="Unassembled WGS sequence"/>
</dbReference>
<dbReference type="Proteomes" id="UP000035174">
    <property type="component" value="Unassembled WGS sequence"/>
</dbReference>
<keyword evidence="8 13" id="KW-1133">Transmembrane helix</keyword>
<evidence type="ECO:0000256" key="10">
    <source>
        <dbReference type="ARBA" id="ARBA00023136"/>
    </source>
</evidence>
<keyword evidence="4" id="KW-0633">Potassium transport</keyword>
<dbReference type="InterPro" id="IPR010617">
    <property type="entry name" value="TMEM175-like"/>
</dbReference>
<organism evidence="15 18">
    <name type="scientific">Streptococcus agalactiae</name>
    <dbReference type="NCBI Taxonomy" id="1311"/>
    <lineage>
        <taxon>Bacteria</taxon>
        <taxon>Bacillati</taxon>
        <taxon>Bacillota</taxon>
        <taxon>Bacilli</taxon>
        <taxon>Lactobacillales</taxon>
        <taxon>Streptococcaceae</taxon>
        <taxon>Streptococcus</taxon>
    </lineage>
</organism>
<dbReference type="EMBL" id="MAWT01000045">
    <property type="protein sequence ID" value="OCM70571.1"/>
    <property type="molecule type" value="Genomic_DNA"/>
</dbReference>
<evidence type="ECO:0000313" key="19">
    <source>
        <dbReference type="Proteomes" id="UP000256718"/>
    </source>
</evidence>
<evidence type="ECO:0000256" key="6">
    <source>
        <dbReference type="ARBA" id="ARBA00022826"/>
    </source>
</evidence>
<evidence type="ECO:0000313" key="16">
    <source>
        <dbReference type="EMBL" id="RDY80399.1"/>
    </source>
</evidence>
<dbReference type="GO" id="GO:0005267">
    <property type="term" value="F:potassium channel activity"/>
    <property type="evidence" value="ECO:0007669"/>
    <property type="project" value="UniProtKB-KW"/>
</dbReference>
<dbReference type="GO" id="GO:0016020">
    <property type="term" value="C:membrane"/>
    <property type="evidence" value="ECO:0007669"/>
    <property type="project" value="UniProtKB-SubCell"/>
</dbReference>
<keyword evidence="6" id="KW-0631">Potassium channel</keyword>
<keyword evidence="3" id="KW-0813">Transport</keyword>
<dbReference type="Pfam" id="PF06736">
    <property type="entry name" value="TMEM175"/>
    <property type="match status" value="1"/>
</dbReference>
<evidence type="ECO:0000256" key="5">
    <source>
        <dbReference type="ARBA" id="ARBA00022692"/>
    </source>
</evidence>